<evidence type="ECO:0000313" key="3">
    <source>
        <dbReference type="Proteomes" id="UP000717696"/>
    </source>
</evidence>
<evidence type="ECO:0000313" key="2">
    <source>
        <dbReference type="EMBL" id="KAH7136750.1"/>
    </source>
</evidence>
<dbReference type="PANTHER" id="PTHR48079:SF6">
    <property type="entry name" value="NAD(P)-BINDING DOMAIN-CONTAINING PROTEIN-RELATED"/>
    <property type="match status" value="1"/>
</dbReference>
<dbReference type="InterPro" id="IPR036291">
    <property type="entry name" value="NAD(P)-bd_dom_sf"/>
</dbReference>
<reference evidence="2" key="1">
    <citation type="journal article" date="2021" name="Nat. Commun.">
        <title>Genetic determinants of endophytism in the Arabidopsis root mycobiome.</title>
        <authorList>
            <person name="Mesny F."/>
            <person name="Miyauchi S."/>
            <person name="Thiergart T."/>
            <person name="Pickel B."/>
            <person name="Atanasova L."/>
            <person name="Karlsson M."/>
            <person name="Huettel B."/>
            <person name="Barry K.W."/>
            <person name="Haridas S."/>
            <person name="Chen C."/>
            <person name="Bauer D."/>
            <person name="Andreopoulos W."/>
            <person name="Pangilinan J."/>
            <person name="LaButti K."/>
            <person name="Riley R."/>
            <person name="Lipzen A."/>
            <person name="Clum A."/>
            <person name="Drula E."/>
            <person name="Henrissat B."/>
            <person name="Kohler A."/>
            <person name="Grigoriev I.V."/>
            <person name="Martin F.M."/>
            <person name="Hacquard S."/>
        </authorList>
    </citation>
    <scope>NUCLEOTIDE SEQUENCE</scope>
    <source>
        <strain evidence="2">MPI-CAGE-AT-0021</strain>
    </source>
</reference>
<dbReference type="Gene3D" id="3.40.50.720">
    <property type="entry name" value="NAD(P)-binding Rossmann-like Domain"/>
    <property type="match status" value="1"/>
</dbReference>
<protein>
    <recommendedName>
        <fullName evidence="1">NAD-dependent epimerase/dehydratase domain-containing protein</fullName>
    </recommendedName>
</protein>
<dbReference type="SUPFAM" id="SSF51735">
    <property type="entry name" value="NAD(P)-binding Rossmann-fold domains"/>
    <property type="match status" value="1"/>
</dbReference>
<sequence>MTTANDSPRTVLVTGANGYIGSAICRAFVRAGWKTFGLVRKASATTELELAEAIPVVGTFTDHGFLDALYEKTQTFDAIVSCTEQFPGYAAHFAEVMGLVQVLAAKSNENGVQPLVLWSSGCKDYGVTGVHGAPGLSPQTEESPFNGPELVRERQESCITIFDHPELFDAILLRPTCVFGLSSSYYGAMFDFVAEEAASGAKTLRVPNNPDSIMHATHVDDCAEAYLALAQHQDRKAIAGQAFNISGHRYETTREVTEALAKEYGFEGGVEFVSPADAPVSYPSGLHSVFGFSQWVGSDKIRQAIGWTDKRLLFSQNIAVHRRAYEALKERGHGNIAEIQRRIGKGQMQKIGFARKA</sequence>
<gene>
    <name evidence="2" type="ORF">B0J13DRAFT_80560</name>
</gene>
<dbReference type="EMBL" id="JAGMUU010000016">
    <property type="protein sequence ID" value="KAH7136750.1"/>
    <property type="molecule type" value="Genomic_DNA"/>
</dbReference>
<dbReference type="Pfam" id="PF01370">
    <property type="entry name" value="Epimerase"/>
    <property type="match status" value="1"/>
</dbReference>
<evidence type="ECO:0000259" key="1">
    <source>
        <dbReference type="Pfam" id="PF01370"/>
    </source>
</evidence>
<dbReference type="InterPro" id="IPR051783">
    <property type="entry name" value="NAD(P)-dependent_oxidoreduct"/>
</dbReference>
<dbReference type="PANTHER" id="PTHR48079">
    <property type="entry name" value="PROTEIN YEEZ"/>
    <property type="match status" value="1"/>
</dbReference>
<dbReference type="Proteomes" id="UP000717696">
    <property type="component" value="Unassembled WGS sequence"/>
</dbReference>
<proteinExistence type="predicted"/>
<name>A0A9P9EF61_9HYPO</name>
<dbReference type="GO" id="GO:0005737">
    <property type="term" value="C:cytoplasm"/>
    <property type="evidence" value="ECO:0007669"/>
    <property type="project" value="TreeGrafter"/>
</dbReference>
<dbReference type="GO" id="GO:0004029">
    <property type="term" value="F:aldehyde dehydrogenase (NAD+) activity"/>
    <property type="evidence" value="ECO:0007669"/>
    <property type="project" value="TreeGrafter"/>
</dbReference>
<comment type="caution">
    <text evidence="2">The sequence shown here is derived from an EMBL/GenBank/DDBJ whole genome shotgun (WGS) entry which is preliminary data.</text>
</comment>
<accession>A0A9P9EF61</accession>
<organism evidence="2 3">
    <name type="scientific">Dactylonectria estremocensis</name>
    <dbReference type="NCBI Taxonomy" id="1079267"/>
    <lineage>
        <taxon>Eukaryota</taxon>
        <taxon>Fungi</taxon>
        <taxon>Dikarya</taxon>
        <taxon>Ascomycota</taxon>
        <taxon>Pezizomycotina</taxon>
        <taxon>Sordariomycetes</taxon>
        <taxon>Hypocreomycetidae</taxon>
        <taxon>Hypocreales</taxon>
        <taxon>Nectriaceae</taxon>
        <taxon>Dactylonectria</taxon>
    </lineage>
</organism>
<dbReference type="OrthoDB" id="2735536at2759"/>
<dbReference type="AlphaFoldDB" id="A0A9P9EF61"/>
<dbReference type="InterPro" id="IPR001509">
    <property type="entry name" value="Epimerase_deHydtase"/>
</dbReference>
<keyword evidence="3" id="KW-1185">Reference proteome</keyword>
<feature type="domain" description="NAD-dependent epimerase/dehydratase" evidence="1">
    <location>
        <begin position="11"/>
        <end position="245"/>
    </location>
</feature>